<dbReference type="GeneID" id="20812351"/>
<dbReference type="EMBL" id="KI913140">
    <property type="protein sequence ID" value="ETV75540.1"/>
    <property type="molecule type" value="Genomic_DNA"/>
</dbReference>
<dbReference type="RefSeq" id="XP_009835174.1">
    <property type="nucleotide sequence ID" value="XM_009836872.1"/>
</dbReference>
<dbReference type="VEuPathDB" id="FungiDB:H257_10355"/>
<name>W4G795_APHAT</name>
<gene>
    <name evidence="1" type="ORF">H257_10355</name>
</gene>
<protein>
    <recommendedName>
        <fullName evidence="2">HTH psq-type domain-containing protein</fullName>
    </recommendedName>
</protein>
<organism evidence="1">
    <name type="scientific">Aphanomyces astaci</name>
    <name type="common">Crayfish plague agent</name>
    <dbReference type="NCBI Taxonomy" id="112090"/>
    <lineage>
        <taxon>Eukaryota</taxon>
        <taxon>Sar</taxon>
        <taxon>Stramenopiles</taxon>
        <taxon>Oomycota</taxon>
        <taxon>Saprolegniomycetes</taxon>
        <taxon>Saprolegniales</taxon>
        <taxon>Verrucalvaceae</taxon>
        <taxon>Aphanomyces</taxon>
    </lineage>
</organism>
<proteinExistence type="predicted"/>
<evidence type="ECO:0008006" key="2">
    <source>
        <dbReference type="Google" id="ProtNLM"/>
    </source>
</evidence>
<reference evidence="1" key="1">
    <citation type="submission" date="2013-12" db="EMBL/GenBank/DDBJ databases">
        <title>The Genome Sequence of Aphanomyces astaci APO3.</title>
        <authorList>
            <consortium name="The Broad Institute Genomics Platform"/>
            <person name="Russ C."/>
            <person name="Tyler B."/>
            <person name="van West P."/>
            <person name="Dieguez-Uribeondo J."/>
            <person name="Young S.K."/>
            <person name="Zeng Q."/>
            <person name="Gargeya S."/>
            <person name="Fitzgerald M."/>
            <person name="Abouelleil A."/>
            <person name="Alvarado L."/>
            <person name="Chapman S.B."/>
            <person name="Gainer-Dewar J."/>
            <person name="Goldberg J."/>
            <person name="Griggs A."/>
            <person name="Gujja S."/>
            <person name="Hansen M."/>
            <person name="Howarth C."/>
            <person name="Imamovic A."/>
            <person name="Ireland A."/>
            <person name="Larimer J."/>
            <person name="McCowan C."/>
            <person name="Murphy C."/>
            <person name="Pearson M."/>
            <person name="Poon T.W."/>
            <person name="Priest M."/>
            <person name="Roberts A."/>
            <person name="Saif S."/>
            <person name="Shea T."/>
            <person name="Sykes S."/>
            <person name="Wortman J."/>
            <person name="Nusbaum C."/>
            <person name="Birren B."/>
        </authorList>
    </citation>
    <scope>NUCLEOTIDE SEQUENCE [LARGE SCALE GENOMIC DNA]</scope>
    <source>
        <strain evidence="1">APO3</strain>
    </source>
</reference>
<evidence type="ECO:0000313" key="1">
    <source>
        <dbReference type="EMBL" id="ETV75540.1"/>
    </source>
</evidence>
<dbReference type="AlphaFoldDB" id="W4G795"/>
<accession>W4G795</accession>
<dbReference type="OrthoDB" id="118520at2759"/>
<sequence>MHWWSEFISTMVRGGGERLTEVERLSILDELAGTRIRSVRAIARSYAVDESAIRQLWKKRATVLQRSEGIPANVLATRHRLREAQYKKLEDLLFKWIIQSYLYLHL</sequence>